<dbReference type="Proteomes" id="UP001059893">
    <property type="component" value="Unassembled WGS sequence"/>
</dbReference>
<evidence type="ECO:0000256" key="2">
    <source>
        <dbReference type="SAM" id="Phobius"/>
    </source>
</evidence>
<keyword evidence="2" id="KW-0812">Transmembrane</keyword>
<keyword evidence="2" id="KW-0472">Membrane</keyword>
<sequence>MNHNTITAFFYTPLPGQACAAALIVVVRAMIGTFEVVVLLVAFTPVVVCYMIKSSWDEDGSIRQNLKTMWRPPPEEDIKPHPSKEAPPAKVQSEKTDRWHVDPIAKICQRPRAAEPGLAGSDTCV</sequence>
<reference evidence="3" key="1">
    <citation type="submission" date="2021-01" db="EMBL/GenBank/DDBJ databases">
        <title>Deciphering the adaptive evolutionary patterns associated with biogeogrpahic diversity in the finger millet blast pathogen Magnaporthe oryzae in Eastern Africa.</title>
        <authorList>
            <person name="Onyema G."/>
            <person name="Shittu T.A."/>
            <person name="Dodsworth S."/>
            <person name="Devilliers S."/>
            <person name="Muthumeenakshi S."/>
            <person name="Sreenivasaprasad S."/>
        </authorList>
    </citation>
    <scope>NUCLEOTIDE SEQUENCE</scope>
    <source>
        <strain evidence="3">D15/s37</strain>
    </source>
</reference>
<evidence type="ECO:0000313" key="4">
    <source>
        <dbReference type="Proteomes" id="UP001059893"/>
    </source>
</evidence>
<accession>A0ABQ8NW09</accession>
<keyword evidence="2" id="KW-1133">Transmembrane helix</keyword>
<gene>
    <name evidence="3" type="ORF">MCOR33_001840</name>
</gene>
<comment type="caution">
    <text evidence="3">The sequence shown here is derived from an EMBL/GenBank/DDBJ whole genome shotgun (WGS) entry which is preliminary data.</text>
</comment>
<protein>
    <submittedName>
        <fullName evidence="3">Uncharacterized protein</fullName>
    </submittedName>
</protein>
<dbReference type="EMBL" id="JABSND010000019">
    <property type="protein sequence ID" value="KAI6302930.1"/>
    <property type="molecule type" value="Genomic_DNA"/>
</dbReference>
<evidence type="ECO:0000256" key="1">
    <source>
        <dbReference type="SAM" id="MobiDB-lite"/>
    </source>
</evidence>
<feature type="compositionally biased region" description="Basic and acidic residues" evidence="1">
    <location>
        <begin position="73"/>
        <end position="84"/>
    </location>
</feature>
<proteinExistence type="predicted"/>
<feature type="region of interest" description="Disordered" evidence="1">
    <location>
        <begin position="63"/>
        <end position="100"/>
    </location>
</feature>
<name>A0ABQ8NW09_PYRGI</name>
<feature type="transmembrane region" description="Helical" evidence="2">
    <location>
        <begin position="30"/>
        <end position="52"/>
    </location>
</feature>
<keyword evidence="4" id="KW-1185">Reference proteome</keyword>
<organism evidence="3 4">
    <name type="scientific">Pyricularia grisea</name>
    <name type="common">Crabgrass-specific blast fungus</name>
    <name type="synonym">Magnaporthe grisea</name>
    <dbReference type="NCBI Taxonomy" id="148305"/>
    <lineage>
        <taxon>Eukaryota</taxon>
        <taxon>Fungi</taxon>
        <taxon>Dikarya</taxon>
        <taxon>Ascomycota</taxon>
        <taxon>Pezizomycotina</taxon>
        <taxon>Sordariomycetes</taxon>
        <taxon>Sordariomycetidae</taxon>
        <taxon>Magnaporthales</taxon>
        <taxon>Pyriculariaceae</taxon>
        <taxon>Pyricularia</taxon>
    </lineage>
</organism>
<evidence type="ECO:0000313" key="3">
    <source>
        <dbReference type="EMBL" id="KAI6302930.1"/>
    </source>
</evidence>